<sequence length="279" mass="29737">MKSTHPLAPIWVLPLVIFIALTSCAPTQTVTPLAPVSETPALSPTATVQWFPPTATLTPHLVQPPSATPVYLPGLGETLATDDFASGAAWNTITSDQGNISVSRNRITIAVKEPQIYMISLRNEPLLTNFYAEISAHPALCRGGDSYGLLFRANNAAAYRYALACDGTVRLDRMSLERARVIHPPLPSGDVPPGSPGDVRLGVWAVGPEMRFFLNGRHQFTAVDVNLEIGTLGVFAQSAGETAMTVTFSDLVVQSVAYASPTPTMTPSQTPVPTSTRSP</sequence>
<evidence type="ECO:0000313" key="4">
    <source>
        <dbReference type="Proteomes" id="UP000614469"/>
    </source>
</evidence>
<name>A0A8J6TEQ8_9CHLR</name>
<protein>
    <recommendedName>
        <fullName evidence="5">DUF1080 domain-containing protein</fullName>
    </recommendedName>
</protein>
<evidence type="ECO:0008006" key="5">
    <source>
        <dbReference type="Google" id="ProtNLM"/>
    </source>
</evidence>
<feature type="region of interest" description="Disordered" evidence="1">
    <location>
        <begin position="260"/>
        <end position="279"/>
    </location>
</feature>
<gene>
    <name evidence="3" type="ORF">H8E29_06470</name>
</gene>
<evidence type="ECO:0000256" key="2">
    <source>
        <dbReference type="SAM" id="SignalP"/>
    </source>
</evidence>
<evidence type="ECO:0000313" key="3">
    <source>
        <dbReference type="EMBL" id="MBC8334888.1"/>
    </source>
</evidence>
<feature type="chain" id="PRO_5035167113" description="DUF1080 domain-containing protein" evidence="2">
    <location>
        <begin position="26"/>
        <end position="279"/>
    </location>
</feature>
<dbReference type="Proteomes" id="UP000614469">
    <property type="component" value="Unassembled WGS sequence"/>
</dbReference>
<organism evidence="3 4">
    <name type="scientific">Candidatus Desulfolinea nitratireducens</name>
    <dbReference type="NCBI Taxonomy" id="2841698"/>
    <lineage>
        <taxon>Bacteria</taxon>
        <taxon>Bacillati</taxon>
        <taxon>Chloroflexota</taxon>
        <taxon>Anaerolineae</taxon>
        <taxon>Anaerolineales</taxon>
        <taxon>Anaerolineales incertae sedis</taxon>
        <taxon>Candidatus Desulfolinea</taxon>
    </lineage>
</organism>
<evidence type="ECO:0000256" key="1">
    <source>
        <dbReference type="SAM" id="MobiDB-lite"/>
    </source>
</evidence>
<keyword evidence="2" id="KW-0732">Signal</keyword>
<dbReference type="AlphaFoldDB" id="A0A8J6TEQ8"/>
<dbReference type="EMBL" id="JACNJN010000083">
    <property type="protein sequence ID" value="MBC8334888.1"/>
    <property type="molecule type" value="Genomic_DNA"/>
</dbReference>
<accession>A0A8J6TEQ8</accession>
<proteinExistence type="predicted"/>
<dbReference type="Gene3D" id="2.60.120.560">
    <property type="entry name" value="Exo-inulinase, domain 1"/>
    <property type="match status" value="1"/>
</dbReference>
<feature type="signal peptide" evidence="2">
    <location>
        <begin position="1"/>
        <end position="25"/>
    </location>
</feature>
<comment type="caution">
    <text evidence="3">The sequence shown here is derived from an EMBL/GenBank/DDBJ whole genome shotgun (WGS) entry which is preliminary data.</text>
</comment>
<dbReference type="PROSITE" id="PS51257">
    <property type="entry name" value="PROKAR_LIPOPROTEIN"/>
    <property type="match status" value="1"/>
</dbReference>
<reference evidence="3 4" key="1">
    <citation type="submission" date="2020-08" db="EMBL/GenBank/DDBJ databases">
        <title>Bridging the membrane lipid divide: bacteria of the FCB group superphylum have the potential to synthesize archaeal ether lipids.</title>
        <authorList>
            <person name="Villanueva L."/>
            <person name="Von Meijenfeldt F.A.B."/>
            <person name="Westbye A.B."/>
            <person name="Yadav S."/>
            <person name="Hopmans E.C."/>
            <person name="Dutilh B.E."/>
            <person name="Sinninghe Damste J.S."/>
        </authorList>
    </citation>
    <scope>NUCLEOTIDE SEQUENCE [LARGE SCALE GENOMIC DNA]</scope>
    <source>
        <strain evidence="3">NIOZ-UU36</strain>
    </source>
</reference>